<sequence>MAGGVLIDVTDIDTYKVQDFIDFHGVAVEDGWAVVYKAVDDDLKSGRGFAYPIGETVTAKDWKPSKECGNGLHFGFRPAVARTYFEAATRFLECHVEVATMVALGDKVKAQSCRVIREVDLDGNAVES</sequence>
<dbReference type="InterPro" id="IPR056083">
    <property type="entry name" value="DUF7666"/>
</dbReference>
<dbReference type="Proteomes" id="UP000298313">
    <property type="component" value="Unassembled WGS sequence"/>
</dbReference>
<accession>A0A4R9B2J0</accession>
<evidence type="ECO:0000313" key="2">
    <source>
        <dbReference type="EMBL" id="TFD74703.1"/>
    </source>
</evidence>
<proteinExistence type="predicted"/>
<protein>
    <recommendedName>
        <fullName evidence="1">DUF7666 domain-containing protein</fullName>
    </recommendedName>
</protein>
<evidence type="ECO:0000313" key="3">
    <source>
        <dbReference type="Proteomes" id="UP000298313"/>
    </source>
</evidence>
<dbReference type="AlphaFoldDB" id="A0A4R9B2J0"/>
<evidence type="ECO:0000259" key="1">
    <source>
        <dbReference type="Pfam" id="PF24703"/>
    </source>
</evidence>
<dbReference type="Pfam" id="PF24703">
    <property type="entry name" value="DUF7666"/>
    <property type="match status" value="1"/>
</dbReference>
<dbReference type="OrthoDB" id="3721385at2"/>
<comment type="caution">
    <text evidence="2">The sequence shown here is derived from an EMBL/GenBank/DDBJ whole genome shotgun (WGS) entry which is preliminary data.</text>
</comment>
<keyword evidence="3" id="KW-1185">Reference proteome</keyword>
<gene>
    <name evidence="2" type="ORF">E3T48_12315</name>
</gene>
<name>A0A4R9B2J0_9MICO</name>
<feature type="domain" description="DUF7666" evidence="1">
    <location>
        <begin position="34"/>
        <end position="123"/>
    </location>
</feature>
<organism evidence="2 3">
    <name type="scientific">Cryobacterium fucosi</name>
    <dbReference type="NCBI Taxonomy" id="1259157"/>
    <lineage>
        <taxon>Bacteria</taxon>
        <taxon>Bacillati</taxon>
        <taxon>Actinomycetota</taxon>
        <taxon>Actinomycetes</taxon>
        <taxon>Micrococcales</taxon>
        <taxon>Microbacteriaceae</taxon>
        <taxon>Cryobacterium</taxon>
    </lineage>
</organism>
<dbReference type="EMBL" id="SOHH01000087">
    <property type="protein sequence ID" value="TFD74703.1"/>
    <property type="molecule type" value="Genomic_DNA"/>
</dbReference>
<reference evidence="2 3" key="1">
    <citation type="submission" date="2019-03" db="EMBL/GenBank/DDBJ databases">
        <title>Genomics of glacier-inhabiting Cryobacterium strains.</title>
        <authorList>
            <person name="Liu Q."/>
            <person name="Xin Y.-H."/>
        </authorList>
    </citation>
    <scope>NUCLEOTIDE SEQUENCE [LARGE SCALE GENOMIC DNA]</scope>
    <source>
        <strain evidence="2 3">Hh4</strain>
    </source>
</reference>